<evidence type="ECO:0000256" key="6">
    <source>
        <dbReference type="ARBA" id="ARBA00023145"/>
    </source>
</evidence>
<evidence type="ECO:0000256" key="3">
    <source>
        <dbReference type="ARBA" id="ARBA00022729"/>
    </source>
</evidence>
<dbReference type="AlphaFoldDB" id="A0A4D5R9K6"/>
<dbReference type="Gene3D" id="3.90.70.10">
    <property type="entry name" value="Cysteine proteinases"/>
    <property type="match status" value="1"/>
</dbReference>
<dbReference type="FunFam" id="3.90.70.10:FF:000031">
    <property type="entry name" value="Cathepsin B"/>
    <property type="match status" value="1"/>
</dbReference>
<keyword evidence="5" id="KW-0788">Thiol protease</keyword>
<dbReference type="Pfam" id="PF08127">
    <property type="entry name" value="Propeptide_C1"/>
    <property type="match status" value="1"/>
</dbReference>
<dbReference type="GO" id="GO:0004197">
    <property type="term" value="F:cysteine-type endopeptidase activity"/>
    <property type="evidence" value="ECO:0007669"/>
    <property type="project" value="InterPro"/>
</dbReference>
<dbReference type="PANTHER" id="PTHR12411">
    <property type="entry name" value="CYSTEINE PROTEASE FAMILY C1-RELATED"/>
    <property type="match status" value="1"/>
</dbReference>
<dbReference type="CDD" id="cd02620">
    <property type="entry name" value="Peptidase_C1A_CathepsinB"/>
    <property type="match status" value="1"/>
</dbReference>
<feature type="domain" description="Peptidase C1A papain C-terminal" evidence="8">
    <location>
        <begin position="79"/>
        <end position="327"/>
    </location>
</feature>
<keyword evidence="6" id="KW-0865">Zymogen</keyword>
<sequence>MFYTFILFLGVASAARLPLFDPLSDDMINYINSLNTTWKAGRNFHEKTSINYLKRLMGVRPDSKNYRLPEARHQIPNSIPATFDSRDQWGNCPTIKEIRDQGSCGSCWAHGAVEAMSDRICIHSSGNQNVHVSVQDLLTCCFSCGEGCDGGFPGAAWDFWVSKGLVSGGNYQTHQGCQPYTIPECEHHTTGSRPPCQGDLPTPKCQHVCEQGYNVSYPKDKHYGSKSYSIGSKPQQIQTEIMKNGPVEAAFTVYADFVTYKTGVYQHVTGEALGGHAVKIIGWGEENSTPYWLVANSWNTDWGDNGFFKILRGKDECGIEDDISAGLPKV</sequence>
<dbReference type="InterPro" id="IPR000668">
    <property type="entry name" value="Peptidase_C1A_C"/>
</dbReference>
<dbReference type="PRINTS" id="PR00705">
    <property type="entry name" value="PAPAIN"/>
</dbReference>
<accession>A0A4D5R9K6</accession>
<evidence type="ECO:0000259" key="8">
    <source>
        <dbReference type="SMART" id="SM00645"/>
    </source>
</evidence>
<evidence type="ECO:0000256" key="5">
    <source>
        <dbReference type="ARBA" id="ARBA00022807"/>
    </source>
</evidence>
<protein>
    <submittedName>
        <fullName evidence="9">Cathepsin B</fullName>
    </submittedName>
</protein>
<dbReference type="InterPro" id="IPR000169">
    <property type="entry name" value="Pept_cys_AS"/>
</dbReference>
<dbReference type="InterPro" id="IPR012599">
    <property type="entry name" value="Propeptide_C1A"/>
</dbReference>
<evidence type="ECO:0000256" key="4">
    <source>
        <dbReference type="ARBA" id="ARBA00022801"/>
    </source>
</evidence>
<dbReference type="PROSITE" id="PS00139">
    <property type="entry name" value="THIOL_PROTEASE_CYS"/>
    <property type="match status" value="1"/>
</dbReference>
<evidence type="ECO:0000313" key="9">
    <source>
        <dbReference type="EMBL" id="MIC88807.1"/>
    </source>
</evidence>
<dbReference type="InterPro" id="IPR038765">
    <property type="entry name" value="Papain-like_cys_pep_sf"/>
</dbReference>
<dbReference type="PROSITE" id="PS00639">
    <property type="entry name" value="THIOL_PROTEASE_HIS"/>
    <property type="match status" value="1"/>
</dbReference>
<keyword evidence="3" id="KW-0732">Signal</keyword>
<comment type="similarity">
    <text evidence="1">Belongs to the peptidase C1 family.</text>
</comment>
<dbReference type="InterPro" id="IPR025660">
    <property type="entry name" value="Pept_his_AS"/>
</dbReference>
<keyword evidence="2" id="KW-0645">Protease</keyword>
<dbReference type="Pfam" id="PF00112">
    <property type="entry name" value="Peptidase_C1"/>
    <property type="match status" value="1"/>
</dbReference>
<keyword evidence="7" id="KW-1015">Disulfide bond</keyword>
<name>A0A4D5R9K6_SCOVI</name>
<keyword evidence="4" id="KW-0378">Hydrolase</keyword>
<dbReference type="SUPFAM" id="SSF54001">
    <property type="entry name" value="Cysteine proteinases"/>
    <property type="match status" value="1"/>
</dbReference>
<dbReference type="SMART" id="SM00645">
    <property type="entry name" value="Pept_C1"/>
    <property type="match status" value="1"/>
</dbReference>
<organism evidence="9">
    <name type="scientific">Scolopendra viridis</name>
    <name type="common">Giant centipede</name>
    <dbReference type="NCBI Taxonomy" id="118503"/>
    <lineage>
        <taxon>Eukaryota</taxon>
        <taxon>Metazoa</taxon>
        <taxon>Ecdysozoa</taxon>
        <taxon>Arthropoda</taxon>
        <taxon>Myriapoda</taxon>
        <taxon>Chilopoda</taxon>
        <taxon>Pleurostigmophora</taxon>
        <taxon>Scolopendromorpha</taxon>
        <taxon>Scolopendridae</taxon>
        <taxon>Scolopendra</taxon>
    </lineage>
</organism>
<dbReference type="InterPro" id="IPR013128">
    <property type="entry name" value="Peptidase_C1A"/>
</dbReference>
<proteinExistence type="inferred from homology"/>
<reference evidence="9" key="1">
    <citation type="journal article" date="2018" name="Toxicon">
        <title>Venom-gland transcriptomics and venom proteomics of the giant Florida blue centipede, Scolopendra viridis.</title>
        <authorList>
            <person name="Ward M.J."/>
            <person name="Rokyta D.R."/>
        </authorList>
    </citation>
    <scope>NUCLEOTIDE SEQUENCE</scope>
    <source>
        <tissue evidence="9">Venom gland</tissue>
    </source>
</reference>
<dbReference type="EMBL" id="GGNE01000266">
    <property type="protein sequence ID" value="MIC88807.1"/>
    <property type="molecule type" value="Transcribed_RNA"/>
</dbReference>
<dbReference type="InterPro" id="IPR025661">
    <property type="entry name" value="Pept_asp_AS"/>
</dbReference>
<evidence type="ECO:0000256" key="1">
    <source>
        <dbReference type="ARBA" id="ARBA00008455"/>
    </source>
</evidence>
<dbReference type="PROSITE" id="PS00640">
    <property type="entry name" value="THIOL_PROTEASE_ASN"/>
    <property type="match status" value="1"/>
</dbReference>
<evidence type="ECO:0000256" key="7">
    <source>
        <dbReference type="ARBA" id="ARBA00023157"/>
    </source>
</evidence>
<dbReference type="GO" id="GO:0006508">
    <property type="term" value="P:proteolysis"/>
    <property type="evidence" value="ECO:0007669"/>
    <property type="project" value="UniProtKB-KW"/>
</dbReference>
<evidence type="ECO:0000256" key="2">
    <source>
        <dbReference type="ARBA" id="ARBA00022670"/>
    </source>
</evidence>